<organism evidence="7">
    <name type="scientific">Candidatus Mycoplasma haematominutum 'Birmingham 1'</name>
    <dbReference type="NCBI Taxonomy" id="1116213"/>
    <lineage>
        <taxon>Bacteria</taxon>
        <taxon>Bacillati</taxon>
        <taxon>Mycoplasmatota</taxon>
        <taxon>Mollicutes</taxon>
        <taxon>Mycoplasmataceae</taxon>
        <taxon>Mycoplasma</taxon>
    </lineage>
</organism>
<dbReference type="EMBL" id="HE613254">
    <property type="protein sequence ID" value="CCE66811.1"/>
    <property type="molecule type" value="Genomic_DNA"/>
</dbReference>
<dbReference type="HOGENOM" id="CLU_180108_1_0_14"/>
<accession>G8C3B3</accession>
<dbReference type="KEGG" id="mhb:MHM_02930"/>
<comment type="subcellular location">
    <subcellularLocation>
        <location evidence="1">Membrane</location>
        <topology evidence="1">Single-pass membrane protein</topology>
    </subcellularLocation>
</comment>
<evidence type="ECO:0000256" key="3">
    <source>
        <dbReference type="ARBA" id="ARBA00022692"/>
    </source>
</evidence>
<sequence>MHWVFSELLFFNSEHIGWGVGLVACMIISAVATWKFATWKYSKQIGRKDMITASQVRELYKQIGRTPTEKQIKQMLAAVNNKTRN</sequence>
<evidence type="ECO:0000256" key="2">
    <source>
        <dbReference type="ARBA" id="ARBA00006694"/>
    </source>
</evidence>
<keyword evidence="3 6" id="KW-0812">Transmembrane</keyword>
<reference evidence="7" key="1">
    <citation type="submission" date="2011-11" db="EMBL/GenBank/DDBJ databases">
        <title>Complete genome sequence of Candidatus Mycoplasma haemominutum.</title>
        <authorList>
            <person name="Barker E.N."/>
            <person name="Darby A.C."/>
            <person name="Helps C.R."/>
            <person name="Peters I.R."/>
            <person name="Hughes M.A."/>
            <person name="Radford A.D."/>
            <person name="Novacco M."/>
            <person name="Boretti F."/>
            <person name="Hofmann-Lehmann R."/>
            <person name="Tasker S."/>
        </authorList>
    </citation>
    <scope>NUCLEOTIDE SEQUENCE</scope>
    <source>
        <strain evidence="7">Birmingham 1</strain>
    </source>
</reference>
<dbReference type="AlphaFoldDB" id="G8C3B3"/>
<feature type="transmembrane region" description="Helical" evidence="6">
    <location>
        <begin position="16"/>
        <end position="37"/>
    </location>
</feature>
<comment type="similarity">
    <text evidence="2">Belongs to the UPF0154 family.</text>
</comment>
<evidence type="ECO:0000313" key="7">
    <source>
        <dbReference type="EMBL" id="CCE66811.1"/>
    </source>
</evidence>
<evidence type="ECO:0008006" key="8">
    <source>
        <dbReference type="Google" id="ProtNLM"/>
    </source>
</evidence>
<gene>
    <name evidence="7" type="ORF">MHM_02930</name>
</gene>
<dbReference type="OrthoDB" id="1769076at2"/>
<dbReference type="GO" id="GO:0016020">
    <property type="term" value="C:membrane"/>
    <property type="evidence" value="ECO:0007669"/>
    <property type="project" value="UniProtKB-SubCell"/>
</dbReference>
<dbReference type="InterPro" id="IPR005359">
    <property type="entry name" value="UPF0154"/>
</dbReference>
<evidence type="ECO:0000256" key="5">
    <source>
        <dbReference type="ARBA" id="ARBA00023136"/>
    </source>
</evidence>
<evidence type="ECO:0000256" key="1">
    <source>
        <dbReference type="ARBA" id="ARBA00004167"/>
    </source>
</evidence>
<name>G8C3B3_9MOLU</name>
<dbReference type="Pfam" id="PF03672">
    <property type="entry name" value="UPF0154"/>
    <property type="match status" value="1"/>
</dbReference>
<dbReference type="PATRIC" id="fig|1116213.3.peg.310"/>
<keyword evidence="5 6" id="KW-0472">Membrane</keyword>
<keyword evidence="4 6" id="KW-1133">Transmembrane helix</keyword>
<protein>
    <recommendedName>
        <fullName evidence="8">YneF family protein</fullName>
    </recommendedName>
</protein>
<proteinExistence type="inferred from homology"/>
<dbReference type="RefSeq" id="WP_015511676.1">
    <property type="nucleotide sequence ID" value="NC_021007.1"/>
</dbReference>
<reference evidence="7" key="2">
    <citation type="submission" date="2011-11" db="EMBL/GenBank/DDBJ databases">
        <authorList>
            <person name="Barker E."/>
        </authorList>
    </citation>
    <scope>NUCLEOTIDE SEQUENCE</scope>
    <source>
        <strain evidence="7">Birmingham 1</strain>
    </source>
</reference>
<evidence type="ECO:0000256" key="4">
    <source>
        <dbReference type="ARBA" id="ARBA00022989"/>
    </source>
</evidence>
<evidence type="ECO:0000256" key="6">
    <source>
        <dbReference type="SAM" id="Phobius"/>
    </source>
</evidence>